<reference evidence="3 4" key="1">
    <citation type="journal article" date="2018" name="Front. Microbiol.">
        <title>Genome-Wide Analysis of Corynespora cassiicola Leaf Fall Disease Putative Effectors.</title>
        <authorList>
            <person name="Lopez D."/>
            <person name="Ribeiro S."/>
            <person name="Label P."/>
            <person name="Fumanal B."/>
            <person name="Venisse J.S."/>
            <person name="Kohler A."/>
            <person name="de Oliveira R.R."/>
            <person name="Labutti K."/>
            <person name="Lipzen A."/>
            <person name="Lail K."/>
            <person name="Bauer D."/>
            <person name="Ohm R.A."/>
            <person name="Barry K.W."/>
            <person name="Spatafora J."/>
            <person name="Grigoriev I.V."/>
            <person name="Martin F.M."/>
            <person name="Pujade-Renaud V."/>
        </authorList>
    </citation>
    <scope>NUCLEOTIDE SEQUENCE [LARGE SCALE GENOMIC DNA]</scope>
    <source>
        <strain evidence="3 4">Philippines</strain>
    </source>
</reference>
<proteinExistence type="predicted"/>
<dbReference type="AlphaFoldDB" id="A0A2T2NWS3"/>
<feature type="compositionally biased region" description="Polar residues" evidence="1">
    <location>
        <begin position="785"/>
        <end position="798"/>
    </location>
</feature>
<keyword evidence="4" id="KW-1185">Reference proteome</keyword>
<dbReference type="STRING" id="1448308.A0A2T2NWS3"/>
<evidence type="ECO:0000256" key="2">
    <source>
        <dbReference type="SAM" id="Phobius"/>
    </source>
</evidence>
<feature type="transmembrane region" description="Helical" evidence="2">
    <location>
        <begin position="701"/>
        <end position="726"/>
    </location>
</feature>
<evidence type="ECO:0000313" key="4">
    <source>
        <dbReference type="Proteomes" id="UP000240883"/>
    </source>
</evidence>
<evidence type="ECO:0000313" key="3">
    <source>
        <dbReference type="EMBL" id="PSN69863.1"/>
    </source>
</evidence>
<feature type="transmembrane region" description="Helical" evidence="2">
    <location>
        <begin position="81"/>
        <end position="104"/>
    </location>
</feature>
<dbReference type="EMBL" id="KZ678132">
    <property type="protein sequence ID" value="PSN69863.1"/>
    <property type="molecule type" value="Genomic_DNA"/>
</dbReference>
<feature type="transmembrane region" description="Helical" evidence="2">
    <location>
        <begin position="12"/>
        <end position="39"/>
    </location>
</feature>
<evidence type="ECO:0000256" key="1">
    <source>
        <dbReference type="SAM" id="MobiDB-lite"/>
    </source>
</evidence>
<keyword evidence="2" id="KW-1133">Transmembrane helix</keyword>
<sequence length="863" mass="94575">MVSVGALSVGTVAGLIAAGVFVVQRLIPIIFPLILVGFLGNENSAATWSVAGRVLHSSHWPMLLKSDSAGVHGVRSSVRSLAICELLVLFLVAAASIVTPLGLYETIVPQKNLQDETFSYAADNSSMGLGTLPRLDSFGLSRSCGGGFRPVQCPWSDTVIIETVNETTYTADLPDGYDVRIPKNITDIYSAGLSNLGKTVSSVFDIQWRTYKKVLKTGLMKEGQQYLVGEYRQLTSMVLNDAWEAITGLIVDTKSGGIGFRNHTIPPVLPFGSTWSEDLLFIEPETECVDLNITLDFNIAYSNDVMDNIENLKVTDRGGFANFDREIPWYDRNKTWENASLRDRAYFAAWFSNVYSMFYLNVTNPKNKIFSQRFQYVNSTIGSKYPVASDSIGAFKARYDQLMIEGDYGSFLNIPDLSLNTSLRRSSYSNPFNISSLNFTDIASACSDNDGSYYANISNIAVSCGMIYGAARRKDGSASLMFDPGSEWTIPLYSCASASKASIKTVSFRYNGTQGLQSLDVVDIKQKTYANADEMPLWAVENLKMQLSYLNPVWGITLPEYDGHPNISTARQEHLYLPGFGDPIFASSPANGGQNLAGVDFYSRIMTLAYNLEDATTYGIPDYTGKSNLAMYNKWQEYSRTTETAAKIMNLIWTDISANAVVGVKSQLGSPPLQNLAKRAEPQASVNVPITVYTRRVRFHIIYGIPAFIVLGLCAILAAVALGFMLMGRAGPSTIRENLDRTSAGRTLATFLYTNDCSPRAKRADWARLVGWKNINLAGTYPRATDSTSGTPLSTNHGVSPYPPGTATSTPYGKFEEAAISLQSLQSPQPYSPVNGTDNVPAYNHHGSAHQYTYIPQPVSRGR</sequence>
<keyword evidence="2" id="KW-0812">Transmembrane</keyword>
<feature type="region of interest" description="Disordered" evidence="1">
    <location>
        <begin position="826"/>
        <end position="863"/>
    </location>
</feature>
<dbReference type="Proteomes" id="UP000240883">
    <property type="component" value="Unassembled WGS sequence"/>
</dbReference>
<feature type="region of interest" description="Disordered" evidence="1">
    <location>
        <begin position="783"/>
        <end position="810"/>
    </location>
</feature>
<dbReference type="OrthoDB" id="3034003at2759"/>
<keyword evidence="2" id="KW-0472">Membrane</keyword>
<protein>
    <submittedName>
        <fullName evidence="3">Uncharacterized protein</fullName>
    </submittedName>
</protein>
<organism evidence="3 4">
    <name type="scientific">Corynespora cassiicola Philippines</name>
    <dbReference type="NCBI Taxonomy" id="1448308"/>
    <lineage>
        <taxon>Eukaryota</taxon>
        <taxon>Fungi</taxon>
        <taxon>Dikarya</taxon>
        <taxon>Ascomycota</taxon>
        <taxon>Pezizomycotina</taxon>
        <taxon>Dothideomycetes</taxon>
        <taxon>Pleosporomycetidae</taxon>
        <taxon>Pleosporales</taxon>
        <taxon>Corynesporascaceae</taxon>
        <taxon>Corynespora</taxon>
    </lineage>
</organism>
<accession>A0A2T2NWS3</accession>
<name>A0A2T2NWS3_CORCC</name>
<gene>
    <name evidence="3" type="ORF">BS50DRAFT_674376</name>
</gene>